<dbReference type="PROSITE" id="PS50178">
    <property type="entry name" value="ZF_FYVE"/>
    <property type="match status" value="1"/>
</dbReference>
<dbReference type="InterPro" id="IPR001849">
    <property type="entry name" value="PH_domain"/>
</dbReference>
<evidence type="ECO:0000259" key="9">
    <source>
        <dbReference type="PROSITE" id="PS51514"/>
    </source>
</evidence>
<sequence>MTEEFPATVPSDRAVEQVNLLETWLFVNELQFRFSIAFGLVKAYTMVALVALKKGAHLLKYGQRGKPKFCPFRLSTDEKFLIWYSGEEEKQLRLSSTMKVIRGQKTTNFQRQLQPERESQSISIVYGNGQQSLDLICKDKAQADSWYLGLRAVISRCHHSRLLGAPKHQRGTQSCIYSPASYMRRKHNLGISEKTTKFSEVHSLCGSPTRSMSEQCFSDALSCSSNSFYSESSLSSAPNVMDTFTPNSPYVEPDDLKKRGTVTDDLKKRGTVTETDTEILRSGFKTRVHGSPQIDKTILRDVLIWGEHMEGACLGLGFDKFCKPKEFHADALLPKLLESTMALDVQKVSLGTKHAALVTKQGEVFCWGDGSSGRLGNKIDMDVTQPKIVESLSGVHIKSVVCGEYQTCALTFSGEVYTWGDNCYGSDLGGEDNNRSQWLPHRISGPLDGVIISQVSCGEWHTAIVSASGKLFTYGDGTFGVLGHGNLQTISQPKQIESLKGLSVKSVACGSWHTAAVVEIMVDGCKFDDPGGKLFTWGDGDKGKLGHADQERKLLPTCVLQLVDHNFVQVACGRMLTVALTDRGKVYTMGSAVHGQLGDPHGKDKSITIVQGKIKNEFVREISCGSYHISVLTSSGGVYTWGKGLNGQLGLGDTEDRNSPTLVEALRDRKVESVTCGSSFTAAICLHKSISSSDQSACKGCGLAFGFTRKKHNCYNCGLLFCNACSGKKATNADLAPTKSKYFRVCDPCFNTLKRVTHSDRLPKVESPSPRLTLTAKKASLEESAERGEAVSTPRQMVLTRKIYKEISQLHERKNVKSQGENQQLLDTVSSCSVGFPRWGQVSCPVTFSNINRENTMSLVSVPKNQLSSTPVCSQRIPLGSKSPISSAMSAQKSFLESDDCLIEEIHELRAEVESLEKLCETRNEEIKECKQKIEEAWSVAKEEAAKSKAAKEFINVLKLKLHTTSEELKVEKEFKDRVSAHLPQITSIPIDTPSLKDANTMLIPTRLPTKVGSREGQKVDSICGPPILFSNTLQSISDGDFYRGGPMLAEESIVEKTASVENGLNPLKYEWVEKCEPGVYITFITLPSGQKGVKRVRFSRKKFTAKEAERWWEENELAVYQKYGIE</sequence>
<evidence type="ECO:0000256" key="7">
    <source>
        <dbReference type="SAM" id="Coils"/>
    </source>
</evidence>
<dbReference type="InterPro" id="IPR013591">
    <property type="entry name" value="Brevis_radix_dom"/>
</dbReference>
<gene>
    <name evidence="10" type="ORF">RHSIM_Rhsim08G0021300</name>
</gene>
<dbReference type="InterPro" id="IPR000306">
    <property type="entry name" value="Znf_FYVE"/>
</dbReference>
<reference evidence="10" key="1">
    <citation type="submission" date="2019-11" db="EMBL/GenBank/DDBJ databases">
        <authorList>
            <person name="Liu Y."/>
            <person name="Hou J."/>
            <person name="Li T.-Q."/>
            <person name="Guan C.-H."/>
            <person name="Wu X."/>
            <person name="Wu H.-Z."/>
            <person name="Ling F."/>
            <person name="Zhang R."/>
            <person name="Shi X.-G."/>
            <person name="Ren J.-P."/>
            <person name="Chen E.-F."/>
            <person name="Sun J.-M."/>
        </authorList>
    </citation>
    <scope>NUCLEOTIDE SEQUENCE</scope>
    <source>
        <strain evidence="10">Adult_tree_wgs_1</strain>
        <tissue evidence="10">Leaves</tissue>
    </source>
</reference>
<dbReference type="SUPFAM" id="SSF50985">
    <property type="entry name" value="RCC1/BLIP-II"/>
    <property type="match status" value="1"/>
</dbReference>
<dbReference type="PROSITE" id="PS51514">
    <property type="entry name" value="BRX"/>
    <property type="match status" value="1"/>
</dbReference>
<dbReference type="PROSITE" id="PS00626">
    <property type="entry name" value="RCC1_2"/>
    <property type="match status" value="1"/>
</dbReference>
<dbReference type="InterPro" id="IPR011011">
    <property type="entry name" value="Znf_FYVE_PHD"/>
</dbReference>
<dbReference type="Pfam" id="PF25390">
    <property type="entry name" value="WD40_RLD"/>
    <property type="match status" value="1"/>
</dbReference>
<dbReference type="Gene3D" id="2.30.29.30">
    <property type="entry name" value="Pleckstrin-homology domain (PH domain)/Phosphotyrosine-binding domain (PTB)"/>
    <property type="match status" value="1"/>
</dbReference>
<dbReference type="Pfam" id="PF08381">
    <property type="entry name" value="BRX"/>
    <property type="match status" value="1"/>
</dbReference>
<proteinExistence type="predicted"/>
<dbReference type="SUPFAM" id="SSF57903">
    <property type="entry name" value="FYVE/PHD zinc finger"/>
    <property type="match status" value="1"/>
</dbReference>
<dbReference type="Proteomes" id="UP000626092">
    <property type="component" value="Unassembled WGS sequence"/>
</dbReference>
<dbReference type="InterPro" id="IPR017455">
    <property type="entry name" value="Znf_FYVE-rel"/>
</dbReference>
<dbReference type="Pfam" id="PF16457">
    <property type="entry name" value="PH_12"/>
    <property type="match status" value="1"/>
</dbReference>
<keyword evidence="2" id="KW-0677">Repeat</keyword>
<keyword evidence="3 5" id="KW-0863">Zinc-finger</keyword>
<dbReference type="EMBL" id="WJXA01000008">
    <property type="protein sequence ID" value="KAF7136173.1"/>
    <property type="molecule type" value="Genomic_DNA"/>
</dbReference>
<organism evidence="10 11">
    <name type="scientific">Rhododendron simsii</name>
    <name type="common">Sims's rhododendron</name>
    <dbReference type="NCBI Taxonomy" id="118357"/>
    <lineage>
        <taxon>Eukaryota</taxon>
        <taxon>Viridiplantae</taxon>
        <taxon>Streptophyta</taxon>
        <taxon>Embryophyta</taxon>
        <taxon>Tracheophyta</taxon>
        <taxon>Spermatophyta</taxon>
        <taxon>Magnoliopsida</taxon>
        <taxon>eudicotyledons</taxon>
        <taxon>Gunneridae</taxon>
        <taxon>Pentapetalae</taxon>
        <taxon>asterids</taxon>
        <taxon>Ericales</taxon>
        <taxon>Ericaceae</taxon>
        <taxon>Ericoideae</taxon>
        <taxon>Rhodoreae</taxon>
        <taxon>Rhododendron</taxon>
    </lineage>
</organism>
<dbReference type="GO" id="GO:0008270">
    <property type="term" value="F:zinc ion binding"/>
    <property type="evidence" value="ECO:0007669"/>
    <property type="project" value="UniProtKB-KW"/>
</dbReference>
<dbReference type="PRINTS" id="PR00633">
    <property type="entry name" value="RCCNDNSATION"/>
</dbReference>
<evidence type="ECO:0000256" key="1">
    <source>
        <dbReference type="ARBA" id="ARBA00022723"/>
    </source>
</evidence>
<feature type="repeat" description="RCC1" evidence="6">
    <location>
        <begin position="362"/>
        <end position="413"/>
    </location>
</feature>
<evidence type="ECO:0000256" key="2">
    <source>
        <dbReference type="ARBA" id="ARBA00022737"/>
    </source>
</evidence>
<dbReference type="InterPro" id="IPR013083">
    <property type="entry name" value="Znf_RING/FYVE/PHD"/>
</dbReference>
<feature type="repeat" description="RCC1" evidence="6">
    <location>
        <begin position="636"/>
        <end position="687"/>
    </location>
</feature>
<dbReference type="Gene3D" id="3.30.40.10">
    <property type="entry name" value="Zinc/RING finger domain, C3HC4 (zinc finger)"/>
    <property type="match status" value="1"/>
</dbReference>
<dbReference type="PROSITE" id="PS50012">
    <property type="entry name" value="RCC1_3"/>
    <property type="match status" value="6"/>
</dbReference>
<comment type="caution">
    <text evidence="10">The sequence shown here is derived from an EMBL/GenBank/DDBJ whole genome shotgun (WGS) entry which is preliminary data.</text>
</comment>
<evidence type="ECO:0000256" key="5">
    <source>
        <dbReference type="PROSITE-ProRule" id="PRU00091"/>
    </source>
</evidence>
<keyword evidence="7" id="KW-0175">Coiled coil</keyword>
<dbReference type="InterPro" id="IPR058923">
    <property type="entry name" value="RCC1-like_dom"/>
</dbReference>
<name>A0A834GJL0_RHOSS</name>
<dbReference type="SUPFAM" id="SSF50729">
    <property type="entry name" value="PH domain-like"/>
    <property type="match status" value="1"/>
</dbReference>
<feature type="repeat" description="RCC1" evidence="6">
    <location>
        <begin position="414"/>
        <end position="468"/>
    </location>
</feature>
<feature type="repeat" description="RCC1" evidence="6">
    <location>
        <begin position="584"/>
        <end position="635"/>
    </location>
</feature>
<keyword evidence="1" id="KW-0479">Metal-binding</keyword>
<evidence type="ECO:0000256" key="6">
    <source>
        <dbReference type="PROSITE-ProRule" id="PRU00235"/>
    </source>
</evidence>
<evidence type="ECO:0000313" key="10">
    <source>
        <dbReference type="EMBL" id="KAF7136173.1"/>
    </source>
</evidence>
<dbReference type="Gene3D" id="2.130.10.30">
    <property type="entry name" value="Regulator of chromosome condensation 1/beta-lactamase-inhibitor protein II"/>
    <property type="match status" value="2"/>
</dbReference>
<dbReference type="InterPro" id="IPR011993">
    <property type="entry name" value="PH-like_dom_sf"/>
</dbReference>
<feature type="domain" description="FYVE-type" evidence="8">
    <location>
        <begin position="692"/>
        <end position="754"/>
    </location>
</feature>
<protein>
    <submittedName>
        <fullName evidence="10">Uncharacterized protein</fullName>
    </submittedName>
</protein>
<dbReference type="OrthoDB" id="5981550at2759"/>
<dbReference type="CDD" id="cd13365">
    <property type="entry name" value="PH_PLC_plant-like"/>
    <property type="match status" value="1"/>
</dbReference>
<dbReference type="PANTHER" id="PTHR22870:SF350">
    <property type="entry name" value="F12P19.9 PROTEIN"/>
    <property type="match status" value="1"/>
</dbReference>
<dbReference type="InterPro" id="IPR009091">
    <property type="entry name" value="RCC1/BLIP-II"/>
</dbReference>
<keyword evidence="4" id="KW-0862">Zinc</keyword>
<evidence type="ECO:0000256" key="3">
    <source>
        <dbReference type="ARBA" id="ARBA00022771"/>
    </source>
</evidence>
<dbReference type="Pfam" id="PF01363">
    <property type="entry name" value="FYVE"/>
    <property type="match status" value="1"/>
</dbReference>
<feature type="domain" description="BRX" evidence="9">
    <location>
        <begin position="1070"/>
        <end position="1125"/>
    </location>
</feature>
<feature type="coiled-coil region" evidence="7">
    <location>
        <begin position="899"/>
        <end position="933"/>
    </location>
</feature>
<feature type="repeat" description="RCC1" evidence="6">
    <location>
        <begin position="532"/>
        <end position="583"/>
    </location>
</feature>
<evidence type="ECO:0000259" key="8">
    <source>
        <dbReference type="PROSITE" id="PS50178"/>
    </source>
</evidence>
<dbReference type="AlphaFoldDB" id="A0A834GJL0"/>
<dbReference type="SMART" id="SM00064">
    <property type="entry name" value="FYVE"/>
    <property type="match status" value="1"/>
</dbReference>
<feature type="repeat" description="RCC1" evidence="6">
    <location>
        <begin position="469"/>
        <end position="520"/>
    </location>
</feature>
<evidence type="ECO:0000313" key="11">
    <source>
        <dbReference type="Proteomes" id="UP000626092"/>
    </source>
</evidence>
<keyword evidence="11" id="KW-1185">Reference proteome</keyword>
<dbReference type="InterPro" id="IPR000408">
    <property type="entry name" value="Reg_chr_condens"/>
</dbReference>
<dbReference type="PANTHER" id="PTHR22870">
    <property type="entry name" value="REGULATOR OF CHROMOSOME CONDENSATION"/>
    <property type="match status" value="1"/>
</dbReference>
<evidence type="ECO:0000256" key="4">
    <source>
        <dbReference type="ARBA" id="ARBA00022833"/>
    </source>
</evidence>
<dbReference type="InterPro" id="IPR051210">
    <property type="entry name" value="Ub_ligase/GEF_domain"/>
</dbReference>
<accession>A0A834GJL0</accession>